<dbReference type="AlphaFoldDB" id="A0A1V3J8A8"/>
<dbReference type="PANTHER" id="PTHR24960">
    <property type="entry name" value="PHOTOSYSTEM I IRON-SULFUR CENTER-RELATED"/>
    <property type="match status" value="1"/>
</dbReference>
<feature type="binding site" evidence="6">
    <location>
        <position position="152"/>
    </location>
    <ligand>
        <name>[4Fe-4S] cluster</name>
        <dbReference type="ChEBI" id="CHEBI:49883"/>
        <label>3</label>
    </ligand>
</feature>
<feature type="binding site" evidence="6">
    <location>
        <position position="77"/>
    </location>
    <ligand>
        <name>[4Fe-4S] cluster</name>
        <dbReference type="ChEBI" id="CHEBI:49883"/>
        <label>2</label>
    </ligand>
</feature>
<feature type="binding site" evidence="6">
    <location>
        <position position="55"/>
    </location>
    <ligand>
        <name>[4Fe-4S] cluster</name>
        <dbReference type="ChEBI" id="CHEBI:49883"/>
        <label>1</label>
    </ligand>
</feature>
<dbReference type="PROSITE" id="PS51379">
    <property type="entry name" value="4FE4S_FER_2"/>
    <property type="match status" value="3"/>
</dbReference>
<feature type="binding site" evidence="6">
    <location>
        <position position="80"/>
    </location>
    <ligand>
        <name>[4Fe-4S] cluster</name>
        <dbReference type="ChEBI" id="CHEBI:49883"/>
        <label>2</label>
    </ligand>
</feature>
<keyword evidence="6" id="KW-0963">Cytoplasm</keyword>
<dbReference type="PROSITE" id="PS00198">
    <property type="entry name" value="4FE4S_FER_1"/>
    <property type="match status" value="1"/>
</dbReference>
<comment type="subunit">
    <text evidence="6">Interacts with the cytoplasmic NapA precursor.</text>
</comment>
<dbReference type="RefSeq" id="WP_077541643.1">
    <property type="nucleotide sequence ID" value="NZ_MLHN01000007.1"/>
</dbReference>
<evidence type="ECO:0000256" key="3">
    <source>
        <dbReference type="ARBA" id="ARBA00022737"/>
    </source>
</evidence>
<dbReference type="Pfam" id="PF12838">
    <property type="entry name" value="Fer4_7"/>
    <property type="match status" value="2"/>
</dbReference>
<dbReference type="GO" id="GO:0005737">
    <property type="term" value="C:cytoplasm"/>
    <property type="evidence" value="ECO:0007669"/>
    <property type="project" value="UniProtKB-SubCell"/>
</dbReference>
<keyword evidence="2 6" id="KW-0479">Metal-binding</keyword>
<evidence type="ECO:0000256" key="4">
    <source>
        <dbReference type="ARBA" id="ARBA00023004"/>
    </source>
</evidence>
<dbReference type="HAMAP" id="MF_02201">
    <property type="entry name" value="NapF"/>
    <property type="match status" value="1"/>
</dbReference>
<dbReference type="InterPro" id="IPR004496">
    <property type="entry name" value="NapF"/>
</dbReference>
<evidence type="ECO:0000256" key="6">
    <source>
        <dbReference type="HAMAP-Rule" id="MF_02201"/>
    </source>
</evidence>
<feature type="domain" description="4Fe-4S ferredoxin-type" evidence="7">
    <location>
        <begin position="32"/>
        <end position="65"/>
    </location>
</feature>
<keyword evidence="1 6" id="KW-0004">4Fe-4S</keyword>
<feature type="binding site" evidence="6">
    <location>
        <position position="159"/>
    </location>
    <ligand>
        <name>[4Fe-4S] cluster</name>
        <dbReference type="ChEBI" id="CHEBI:49883"/>
        <label>3</label>
    </ligand>
</feature>
<feature type="binding site" evidence="6">
    <location>
        <position position="149"/>
    </location>
    <ligand>
        <name>[4Fe-4S] cluster</name>
        <dbReference type="ChEBI" id="CHEBI:49883"/>
        <label>3</label>
    </ligand>
</feature>
<protein>
    <recommendedName>
        <fullName evidence="6">Ferredoxin-type protein NapF</fullName>
    </recommendedName>
</protein>
<comment type="caution">
    <text evidence="8">The sequence shown here is derived from an EMBL/GenBank/DDBJ whole genome shotgun (WGS) entry which is preliminary data.</text>
</comment>
<evidence type="ECO:0000313" key="8">
    <source>
        <dbReference type="EMBL" id="OOF51206.1"/>
    </source>
</evidence>
<feature type="binding site" evidence="6">
    <location>
        <position position="155"/>
    </location>
    <ligand>
        <name>[4Fe-4S] cluster</name>
        <dbReference type="ChEBI" id="CHEBI:49883"/>
        <label>3</label>
    </ligand>
</feature>
<comment type="subcellular location">
    <subcellularLocation>
        <location evidence="6">Cytoplasm</location>
    </subcellularLocation>
</comment>
<dbReference type="PANTHER" id="PTHR24960:SF46">
    <property type="entry name" value="FERREDOXIN-TYPE PROTEIN NAPF"/>
    <property type="match status" value="1"/>
</dbReference>
<reference evidence="8 9" key="1">
    <citation type="submission" date="2016-10" db="EMBL/GenBank/DDBJ databases">
        <title>Rodentibacter gen. nov. and new species.</title>
        <authorList>
            <person name="Christensen H."/>
        </authorList>
    </citation>
    <scope>NUCLEOTIDE SEQUENCE [LARGE SCALE GENOMIC DNA]</scope>
    <source>
        <strain evidence="9">ppn416</strain>
    </source>
</reference>
<feature type="binding site" evidence="6">
    <location>
        <position position="48"/>
    </location>
    <ligand>
        <name>[4Fe-4S] cluster</name>
        <dbReference type="ChEBI" id="CHEBI:49883"/>
        <label>1</label>
    </ligand>
</feature>
<gene>
    <name evidence="6" type="primary">napF</name>
    <name evidence="8" type="ORF">BKK54_03705</name>
</gene>
<feature type="domain" description="4Fe-4S ferredoxin-type" evidence="7">
    <location>
        <begin position="140"/>
        <end position="169"/>
    </location>
</feature>
<dbReference type="NCBIfam" id="TIGR00402">
    <property type="entry name" value="napF"/>
    <property type="match status" value="1"/>
</dbReference>
<keyword evidence="3 6" id="KW-0677">Repeat</keyword>
<comment type="similarity">
    <text evidence="6">Belongs to the NapF family.</text>
</comment>
<keyword evidence="4 6" id="KW-0408">Iron</keyword>
<name>A0A1V3J8A8_9PAST</name>
<sequence>MVVENLPRRQFLRGRFLTQSQKNKDCSGVIRPPWSINNAEFTQQCTGCGDCFAVCETHILVKDDDGFPEVRFENGECTFCQKCVEACEQPIFRSLEDRPWGHKIMINENCLTHNRIECRSCQDNCSMNAIRFRLQIGRVAQPLFDAEICNGCGACLQSCPVRAIKIVKNE</sequence>
<dbReference type="CDD" id="cd10564">
    <property type="entry name" value="NapF_like"/>
    <property type="match status" value="1"/>
</dbReference>
<dbReference type="EMBL" id="MLHN01000007">
    <property type="protein sequence ID" value="OOF51206.1"/>
    <property type="molecule type" value="Genomic_DNA"/>
</dbReference>
<dbReference type="STRING" id="1908264.BKK54_03705"/>
<evidence type="ECO:0000256" key="1">
    <source>
        <dbReference type="ARBA" id="ARBA00022485"/>
    </source>
</evidence>
<evidence type="ECO:0000259" key="7">
    <source>
        <dbReference type="PROSITE" id="PS51379"/>
    </source>
</evidence>
<feature type="binding site" evidence="6">
    <location>
        <position position="51"/>
    </location>
    <ligand>
        <name>[4Fe-4S] cluster</name>
        <dbReference type="ChEBI" id="CHEBI:49883"/>
        <label>1</label>
    </ligand>
</feature>
<keyword evidence="5 6" id="KW-0411">Iron-sulfur</keyword>
<comment type="cofactor">
    <cofactor evidence="6">
        <name>[4Fe-4S] cluster</name>
        <dbReference type="ChEBI" id="CHEBI:49883"/>
    </cofactor>
</comment>
<dbReference type="Gene3D" id="3.30.70.20">
    <property type="match status" value="2"/>
</dbReference>
<dbReference type="GO" id="GO:0046872">
    <property type="term" value="F:metal ion binding"/>
    <property type="evidence" value="ECO:0007669"/>
    <property type="project" value="UniProtKB-KW"/>
</dbReference>
<feature type="domain" description="4Fe-4S ferredoxin-type" evidence="7">
    <location>
        <begin position="68"/>
        <end position="98"/>
    </location>
</feature>
<evidence type="ECO:0000313" key="9">
    <source>
        <dbReference type="Proteomes" id="UP000188481"/>
    </source>
</evidence>
<dbReference type="SUPFAM" id="SSF54862">
    <property type="entry name" value="4Fe-4S ferredoxins"/>
    <property type="match status" value="1"/>
</dbReference>
<dbReference type="Proteomes" id="UP000188481">
    <property type="component" value="Unassembled WGS sequence"/>
</dbReference>
<dbReference type="GO" id="GO:0051539">
    <property type="term" value="F:4 iron, 4 sulfur cluster binding"/>
    <property type="evidence" value="ECO:0007669"/>
    <property type="project" value="UniProtKB-UniRule"/>
</dbReference>
<dbReference type="InterPro" id="IPR017896">
    <property type="entry name" value="4Fe4S_Fe-S-bd"/>
</dbReference>
<dbReference type="InterPro" id="IPR017900">
    <property type="entry name" value="4Fe4S_Fe_S_CS"/>
</dbReference>
<evidence type="ECO:0000256" key="2">
    <source>
        <dbReference type="ARBA" id="ARBA00022723"/>
    </source>
</evidence>
<dbReference type="InterPro" id="IPR050157">
    <property type="entry name" value="PSI_iron-sulfur_center"/>
</dbReference>
<feature type="binding site" evidence="6">
    <location>
        <position position="87"/>
    </location>
    <ligand>
        <name>[4Fe-4S] cluster</name>
        <dbReference type="ChEBI" id="CHEBI:49883"/>
        <label>2</label>
    </ligand>
</feature>
<feature type="binding site" evidence="6">
    <location>
        <position position="83"/>
    </location>
    <ligand>
        <name>[4Fe-4S] cluster</name>
        <dbReference type="ChEBI" id="CHEBI:49883"/>
        <label>2</label>
    </ligand>
</feature>
<proteinExistence type="inferred from homology"/>
<feature type="binding site" evidence="6">
    <location>
        <position position="45"/>
    </location>
    <ligand>
        <name>[4Fe-4S] cluster</name>
        <dbReference type="ChEBI" id="CHEBI:49883"/>
        <label>1</label>
    </ligand>
</feature>
<comment type="function">
    <text evidence="6">Could be involved in the maturation of NapA, the catalytic subunit of the periplasmic nitrate reductase, before its export into the periplasm.</text>
</comment>
<keyword evidence="9" id="KW-1185">Reference proteome</keyword>
<organism evidence="8 9">
    <name type="scientific">Rodentibacter genomosp. 1</name>
    <dbReference type="NCBI Taxonomy" id="1908264"/>
    <lineage>
        <taxon>Bacteria</taxon>
        <taxon>Pseudomonadati</taxon>
        <taxon>Pseudomonadota</taxon>
        <taxon>Gammaproteobacteria</taxon>
        <taxon>Pasteurellales</taxon>
        <taxon>Pasteurellaceae</taxon>
        <taxon>Rodentibacter</taxon>
    </lineage>
</organism>
<evidence type="ECO:0000256" key="5">
    <source>
        <dbReference type="ARBA" id="ARBA00023014"/>
    </source>
</evidence>
<accession>A0A1V3J8A8</accession>